<name>A0A5J6MSV9_9PROT</name>
<proteinExistence type="predicted"/>
<organism evidence="3 4">
    <name type="scientific">Hypericibacter adhaerens</name>
    <dbReference type="NCBI Taxonomy" id="2602016"/>
    <lineage>
        <taxon>Bacteria</taxon>
        <taxon>Pseudomonadati</taxon>
        <taxon>Pseudomonadota</taxon>
        <taxon>Alphaproteobacteria</taxon>
        <taxon>Rhodospirillales</taxon>
        <taxon>Dongiaceae</taxon>
        <taxon>Hypericibacter</taxon>
    </lineage>
</organism>
<dbReference type="EMBL" id="CP042582">
    <property type="protein sequence ID" value="QEX20207.1"/>
    <property type="molecule type" value="Genomic_DNA"/>
</dbReference>
<accession>A0A5J6MSV9</accession>
<dbReference type="GO" id="GO:0016831">
    <property type="term" value="F:carboxy-lyase activity"/>
    <property type="evidence" value="ECO:0007669"/>
    <property type="project" value="InterPro"/>
</dbReference>
<dbReference type="OrthoDB" id="9799024at2"/>
<dbReference type="InterPro" id="IPR032465">
    <property type="entry name" value="ACMSD"/>
</dbReference>
<dbReference type="Proteomes" id="UP000325797">
    <property type="component" value="Chromosome"/>
</dbReference>
<dbReference type="AlphaFoldDB" id="A0A5J6MSV9"/>
<dbReference type="InterPro" id="IPR032466">
    <property type="entry name" value="Metal_Hydrolase"/>
</dbReference>
<dbReference type="PANTHER" id="PTHR21240">
    <property type="entry name" value="2-AMINO-3-CARBOXYLMUCONATE-6-SEMIALDEHYDE DECARBOXYLASE"/>
    <property type="match status" value="1"/>
</dbReference>
<sequence>MGRPIDILGHLFTPDSLRKHFLEDEEESKVFDNVGRLRDLKGYTPKEFLAYADNAGLGKVHVAAFYGWSFRRQKPMLHVTPEEVHEVARQLPGRVYGLYGVNPFEGLAGVRRLEKSVKEYSFVGIHVHPHGFDLGPEHAFYFPYYAKCVELGVPAVFSMGHTLDFMPIDNGRPARLDRIALYFPELTIVCTHTGWPWVEEAIAIASKHPNVYLGTSAYAPKYWKPEMVKFINSWGQDKVLWGSDFPLIKHPEALKQVEELGLREGAKEKLLWKNAEKVFPYDR</sequence>
<evidence type="ECO:0000313" key="4">
    <source>
        <dbReference type="Proteomes" id="UP000325797"/>
    </source>
</evidence>
<gene>
    <name evidence="3" type="ORF">FRZ61_01220</name>
</gene>
<reference evidence="3 4" key="1">
    <citation type="submission" date="2019-08" db="EMBL/GenBank/DDBJ databases">
        <title>Hyperibacter terrae gen. nov., sp. nov. and Hyperibacter viscosus sp. nov., two new members in the family Rhodospirillaceae isolated from the rhizosphere of Hypericum perforatum.</title>
        <authorList>
            <person name="Noviana Z."/>
        </authorList>
    </citation>
    <scope>NUCLEOTIDE SEQUENCE [LARGE SCALE GENOMIC DNA]</scope>
    <source>
        <strain evidence="3 4">R5959</strain>
    </source>
</reference>
<dbReference type="InterPro" id="IPR006680">
    <property type="entry name" value="Amidohydro-rel"/>
</dbReference>
<keyword evidence="1" id="KW-0456">Lyase</keyword>
<evidence type="ECO:0000259" key="2">
    <source>
        <dbReference type="Pfam" id="PF04909"/>
    </source>
</evidence>
<evidence type="ECO:0000256" key="1">
    <source>
        <dbReference type="ARBA" id="ARBA00023239"/>
    </source>
</evidence>
<keyword evidence="4" id="KW-1185">Reference proteome</keyword>
<dbReference type="KEGG" id="hadh:FRZ61_01220"/>
<dbReference type="Pfam" id="PF04909">
    <property type="entry name" value="Amidohydro_2"/>
    <property type="match status" value="1"/>
</dbReference>
<dbReference type="SUPFAM" id="SSF51556">
    <property type="entry name" value="Metallo-dependent hydrolases"/>
    <property type="match status" value="1"/>
</dbReference>
<evidence type="ECO:0000313" key="3">
    <source>
        <dbReference type="EMBL" id="QEX20207.1"/>
    </source>
</evidence>
<dbReference type="GO" id="GO:0016787">
    <property type="term" value="F:hydrolase activity"/>
    <property type="evidence" value="ECO:0007669"/>
    <property type="project" value="InterPro"/>
</dbReference>
<dbReference type="RefSeq" id="WP_151114464.1">
    <property type="nucleotide sequence ID" value="NZ_CP042582.1"/>
</dbReference>
<dbReference type="PANTHER" id="PTHR21240:SF19">
    <property type="entry name" value="CATALYTIC_ HYDROLASE"/>
    <property type="match status" value="1"/>
</dbReference>
<protein>
    <submittedName>
        <fullName evidence="3">Antibiotic resistance protein</fullName>
    </submittedName>
</protein>
<feature type="domain" description="Amidohydrolase-related" evidence="2">
    <location>
        <begin position="71"/>
        <end position="280"/>
    </location>
</feature>
<dbReference type="Gene3D" id="3.20.20.140">
    <property type="entry name" value="Metal-dependent hydrolases"/>
    <property type="match status" value="1"/>
</dbReference>